<name>A0A316TZM4_9BASI</name>
<dbReference type="InterPro" id="IPR052578">
    <property type="entry name" value="PI_Transfer_CRAL-TRIO"/>
</dbReference>
<feature type="region of interest" description="Disordered" evidence="1">
    <location>
        <begin position="356"/>
        <end position="412"/>
    </location>
</feature>
<organism evidence="3 4">
    <name type="scientific">Pseudomicrostroma glucosiphilum</name>
    <dbReference type="NCBI Taxonomy" id="1684307"/>
    <lineage>
        <taxon>Eukaryota</taxon>
        <taxon>Fungi</taxon>
        <taxon>Dikarya</taxon>
        <taxon>Basidiomycota</taxon>
        <taxon>Ustilaginomycotina</taxon>
        <taxon>Exobasidiomycetes</taxon>
        <taxon>Microstromatales</taxon>
        <taxon>Microstromatales incertae sedis</taxon>
        <taxon>Pseudomicrostroma</taxon>
    </lineage>
</organism>
<evidence type="ECO:0000313" key="4">
    <source>
        <dbReference type="Proteomes" id="UP000245942"/>
    </source>
</evidence>
<proteinExistence type="predicted"/>
<dbReference type="EMBL" id="KZ819335">
    <property type="protein sequence ID" value="PWN18622.1"/>
    <property type="molecule type" value="Genomic_DNA"/>
</dbReference>
<dbReference type="InterPro" id="IPR036273">
    <property type="entry name" value="CRAL/TRIO_N_dom_sf"/>
</dbReference>
<dbReference type="PANTHER" id="PTHR45824">
    <property type="entry name" value="GH16843P"/>
    <property type="match status" value="1"/>
</dbReference>
<feature type="compositionally biased region" description="Low complexity" evidence="1">
    <location>
        <begin position="388"/>
        <end position="399"/>
    </location>
</feature>
<dbReference type="OrthoDB" id="75724at2759"/>
<accession>A0A316TZM4</accession>
<dbReference type="GO" id="GO:0008526">
    <property type="term" value="F:phosphatidylinositol transfer activity"/>
    <property type="evidence" value="ECO:0007669"/>
    <property type="project" value="TreeGrafter"/>
</dbReference>
<feature type="domain" description="CRAL-TRIO" evidence="2">
    <location>
        <begin position="176"/>
        <end position="334"/>
    </location>
</feature>
<protein>
    <submittedName>
        <fullName evidence="3">CRAL/TRIO domain-containing protein</fullName>
    </submittedName>
</protein>
<evidence type="ECO:0000259" key="2">
    <source>
        <dbReference type="PROSITE" id="PS50191"/>
    </source>
</evidence>
<dbReference type="AlphaFoldDB" id="A0A316TZM4"/>
<keyword evidence="4" id="KW-1185">Reference proteome</keyword>
<dbReference type="GeneID" id="37014958"/>
<reference evidence="3 4" key="1">
    <citation type="journal article" date="2018" name="Mol. Biol. Evol.">
        <title>Broad Genomic Sampling Reveals a Smut Pathogenic Ancestry of the Fungal Clade Ustilaginomycotina.</title>
        <authorList>
            <person name="Kijpornyongpan T."/>
            <person name="Mondo S.J."/>
            <person name="Barry K."/>
            <person name="Sandor L."/>
            <person name="Lee J."/>
            <person name="Lipzen A."/>
            <person name="Pangilinan J."/>
            <person name="LaButti K."/>
            <person name="Hainaut M."/>
            <person name="Henrissat B."/>
            <person name="Grigoriev I.V."/>
            <person name="Spatafora J.W."/>
            <person name="Aime M.C."/>
        </authorList>
    </citation>
    <scope>NUCLEOTIDE SEQUENCE [LARGE SCALE GENOMIC DNA]</scope>
    <source>
        <strain evidence="3 4">MCA 4718</strain>
    </source>
</reference>
<dbReference type="PANTHER" id="PTHR45824:SF29">
    <property type="entry name" value="GH16843P"/>
    <property type="match status" value="1"/>
</dbReference>
<evidence type="ECO:0000313" key="3">
    <source>
        <dbReference type="EMBL" id="PWN18622.1"/>
    </source>
</evidence>
<dbReference type="PROSITE" id="PS50191">
    <property type="entry name" value="CRAL_TRIO"/>
    <property type="match status" value="1"/>
</dbReference>
<feature type="compositionally biased region" description="Low complexity" evidence="1">
    <location>
        <begin position="11"/>
        <end position="50"/>
    </location>
</feature>
<dbReference type="RefSeq" id="XP_025345782.1">
    <property type="nucleotide sequence ID" value="XM_025493224.1"/>
</dbReference>
<dbReference type="SUPFAM" id="SSF52087">
    <property type="entry name" value="CRAL/TRIO domain"/>
    <property type="match status" value="1"/>
</dbReference>
<dbReference type="SUPFAM" id="SSF46938">
    <property type="entry name" value="CRAL/TRIO N-terminal domain"/>
    <property type="match status" value="1"/>
</dbReference>
<dbReference type="InterPro" id="IPR036865">
    <property type="entry name" value="CRAL-TRIO_dom_sf"/>
</dbReference>
<sequence length="412" mass="46118">MSRFLRGLRGTPASSSASSSTSTAADSTAPSPLSNSASTSANTSRPSTPTHHLLFEPHGQVRRRPQEELSAEDQAKVRRLREHMERLVQNHYYIDADGVEGKGKKRREDGSKDPQGQLVEQYYEQWEYRWLDLEQGEGNTVRRYLRAGKGNEEDAIKRLESSLAWRRSFKPDIIVPEDVRVEGETGKSLPLGYDVEGRVVLYLNPGKENTRPSERQIRHVVWGLERAIDLLPPYQSKLTLVIDFKHSSQAQNPNMSTSIRVLSILQNHYVERLGLGLALNPPWYLNAFWASLQPFLDPITKTKVKWNPQGEELRGLIPPQQLPKYYGGDYNFVFDKDIFWKEITDWCGIAEDGKRSHESWSKKGGKPEEVDMAVTDRQGAATNAGRPASIASSASDGASFTSASGEANGAPP</sequence>
<dbReference type="Gene3D" id="3.40.525.10">
    <property type="entry name" value="CRAL-TRIO lipid binding domain"/>
    <property type="match status" value="1"/>
</dbReference>
<dbReference type="CDD" id="cd00170">
    <property type="entry name" value="SEC14"/>
    <property type="match status" value="1"/>
</dbReference>
<dbReference type="SMART" id="SM00516">
    <property type="entry name" value="SEC14"/>
    <property type="match status" value="1"/>
</dbReference>
<dbReference type="Proteomes" id="UP000245942">
    <property type="component" value="Unassembled WGS sequence"/>
</dbReference>
<dbReference type="InterPro" id="IPR001251">
    <property type="entry name" value="CRAL-TRIO_dom"/>
</dbReference>
<dbReference type="Pfam" id="PF00650">
    <property type="entry name" value="CRAL_TRIO"/>
    <property type="match status" value="1"/>
</dbReference>
<feature type="region of interest" description="Disordered" evidence="1">
    <location>
        <begin position="1"/>
        <end position="74"/>
    </location>
</feature>
<feature type="compositionally biased region" description="Basic and acidic residues" evidence="1">
    <location>
        <begin position="356"/>
        <end position="369"/>
    </location>
</feature>
<gene>
    <name evidence="3" type="ORF">BCV69DRAFT_284927</name>
</gene>
<dbReference type="STRING" id="1684307.A0A316TZM4"/>
<evidence type="ECO:0000256" key="1">
    <source>
        <dbReference type="SAM" id="MobiDB-lite"/>
    </source>
</evidence>